<reference evidence="2 3" key="1">
    <citation type="submission" date="2010-05" db="EMBL/GenBank/DDBJ databases">
        <title>Complete sequence of Methanococcus voltae A3.</title>
        <authorList>
            <consortium name="US DOE Joint Genome Institute"/>
            <person name="Lucas S."/>
            <person name="Copeland A."/>
            <person name="Lapidus A."/>
            <person name="Cheng J.-F."/>
            <person name="Bruce D."/>
            <person name="Goodwin L."/>
            <person name="Pitluck S."/>
            <person name="Lowry S."/>
            <person name="Clum A."/>
            <person name="Land M."/>
            <person name="Hauser L."/>
            <person name="Kyrpides N."/>
            <person name="Mikhailova N."/>
            <person name="Whitman W.B."/>
            <person name="Woyke T."/>
        </authorList>
    </citation>
    <scope>NUCLEOTIDE SEQUENCE [LARGE SCALE GENOMIC DNA]</scope>
    <source>
        <strain evidence="3">ATCC BAA-1334 / A3</strain>
    </source>
</reference>
<name>D7DSP4_METV3</name>
<dbReference type="InParanoid" id="D7DSP4"/>
<feature type="transmembrane region" description="Helical" evidence="1">
    <location>
        <begin position="6"/>
        <end position="24"/>
    </location>
</feature>
<evidence type="ECO:0000313" key="3">
    <source>
        <dbReference type="Proteomes" id="UP000007722"/>
    </source>
</evidence>
<keyword evidence="1" id="KW-1133">Transmembrane helix</keyword>
<sequence>MDLVSLGLYGGITCITLYFAWFWLKYRSFVPAQLKTIVSAFTKRMRNPNIVIVEHISEDMICLGNRDTAGVEVMIAGKRTHILNSNLKWYRRFGMPCVKITLNSGIANDSETSRQLKILDDMLGRAKFNTFMGMLKEYFELSSREYKTDPEQKRMDYLYQKINEVKNRYSHYVDFGIVENSSQNALEPFVAQSPILEFEKLKKLCNESEFNYYIDIFSEYAILLNQPNTQKDKIKLKLKEFVNSNAYNQLIDRANNNELLFNKLNKIKSNLDYNEIRELRLNDLKKQLLSFKSRFPTINFAILENQVAGDTVSFWTPVDYGAVEQYAMGVSSQAIDANVDHIVSLKTANSNQLINGTTLQLILILAIIGIIAISVLSSGSDPTAIASQVMQQMNGVNTQNVANATQTVVQNATILKP</sequence>
<dbReference type="AlphaFoldDB" id="D7DSP4"/>
<dbReference type="HOGENOM" id="CLU_658271_0_0_2"/>
<keyword evidence="3" id="KW-1185">Reference proteome</keyword>
<evidence type="ECO:0000256" key="1">
    <source>
        <dbReference type="SAM" id="Phobius"/>
    </source>
</evidence>
<keyword evidence="1" id="KW-0472">Membrane</keyword>
<organism evidence="2 3">
    <name type="scientific">Methanococcus voltae (strain ATCC BAA-1334 / A3)</name>
    <dbReference type="NCBI Taxonomy" id="456320"/>
    <lineage>
        <taxon>Archaea</taxon>
        <taxon>Methanobacteriati</taxon>
        <taxon>Methanobacteriota</taxon>
        <taxon>Methanomada group</taxon>
        <taxon>Methanococci</taxon>
        <taxon>Methanococcales</taxon>
        <taxon>Methanococcaceae</taxon>
        <taxon>Methanococcus</taxon>
    </lineage>
</organism>
<keyword evidence="1" id="KW-0812">Transmembrane</keyword>
<dbReference type="OrthoDB" id="373319at2157"/>
<dbReference type="STRING" id="456320.Mvol_0494"/>
<proteinExistence type="predicted"/>
<accession>D7DSP4</accession>
<dbReference type="Proteomes" id="UP000007722">
    <property type="component" value="Chromosome"/>
</dbReference>
<protein>
    <submittedName>
        <fullName evidence="2">Uncharacterized protein</fullName>
    </submittedName>
</protein>
<feature type="transmembrane region" description="Helical" evidence="1">
    <location>
        <begin position="353"/>
        <end position="376"/>
    </location>
</feature>
<evidence type="ECO:0000313" key="2">
    <source>
        <dbReference type="EMBL" id="ADI36154.1"/>
    </source>
</evidence>
<gene>
    <name evidence="2" type="ordered locus">Mvol_0494</name>
</gene>
<dbReference type="KEGG" id="mvo:Mvol_0494"/>
<dbReference type="EMBL" id="CP002057">
    <property type="protein sequence ID" value="ADI36154.1"/>
    <property type="molecule type" value="Genomic_DNA"/>
</dbReference>